<dbReference type="Proteomes" id="UP000800040">
    <property type="component" value="Unassembled WGS sequence"/>
</dbReference>
<feature type="region of interest" description="Disordered" evidence="1">
    <location>
        <begin position="57"/>
        <end position="124"/>
    </location>
</feature>
<feature type="region of interest" description="Disordered" evidence="1">
    <location>
        <begin position="484"/>
        <end position="508"/>
    </location>
</feature>
<dbReference type="AlphaFoldDB" id="A0A6A5KMP2"/>
<feature type="compositionally biased region" description="Low complexity" evidence="1">
    <location>
        <begin position="307"/>
        <end position="319"/>
    </location>
</feature>
<feature type="region of interest" description="Disordered" evidence="1">
    <location>
        <begin position="258"/>
        <end position="328"/>
    </location>
</feature>
<name>A0A6A5KMP2_9PLEO</name>
<feature type="compositionally biased region" description="Basic and acidic residues" evidence="1">
    <location>
        <begin position="86"/>
        <end position="96"/>
    </location>
</feature>
<feature type="region of interest" description="Disordered" evidence="1">
    <location>
        <begin position="136"/>
        <end position="177"/>
    </location>
</feature>
<sequence length="805" mass="85667">MHSQSSLHMELTHDVSCDGNSQASGISTHQLAGTDTDTVRGSSNEVIGLQSSAHTIGQVAATSPRKSIPAHWLPKSTGPNLATAQRAKERTQKKGSESGSPVEVKTLRGTRSSANLDRTHNKEGATYLTKEALAAVESGDTSPAASSCPSRPTGSPSKRLWNSPSGSPLRSSARQHPTLSIKVSPTKSMHLNAELASAGHSRALSSVATSTGRISFHTAEGSPVRSPASTEESFQSAAEDLEDMDVTSLNLLADCNDEQVLPGSSRSSALKATTEGKASSMKPKLAIRIPPSDEDSHNDHQSAVATASASSNFHMSNSSPTKASRIPRVGTTSKIAVSTNSATLQRAQSARSLTAKFKTIQERHREPQGFSLPDTSVASVQHMRTINSSAQHAAAPRAEPEPEQADAIALGPKTTDLRGRLDSTVTSDTQPSGVTSRVASDATVRPLASFRDPVLIDSAIVSCRMKSDNLGVHDFINHHEHVASAPASQAGDSTNSASPVPEKSDRMGSDLRATAPEFIPQPAAAPSPVIWETNARAPVSIYDLPGLPADTSELDRNGIPFFWYMYTAQFAYEQGFRNGRSKSPKKFKPKKQRSSLSSPVNAQQQTFSQVVPTTAVKSATPLPAAAKQRMTSAELMPPPPIPRRRGDPSRENSDPGLQFHESESAFSNHGSRQPFSEQFDLIAEQAALSNSTNNTPRHYTIDLSTVRNVGLPSGPRNMNPSTYYTVPRHGYRNHRHPGNGLYGGRGNAAGIPMDATAPFPNPVPPQGRPDQPEYTMGKEACGRVDIAFAAERIGGETCNACDPGH</sequence>
<protein>
    <submittedName>
        <fullName evidence="2">Uncharacterized protein</fullName>
    </submittedName>
</protein>
<feature type="compositionally biased region" description="Polar residues" evidence="1">
    <location>
        <begin position="486"/>
        <end position="498"/>
    </location>
</feature>
<feature type="compositionally biased region" description="Polar residues" evidence="1">
    <location>
        <begin position="262"/>
        <end position="271"/>
    </location>
</feature>
<feature type="region of interest" description="Disordered" evidence="1">
    <location>
        <begin position="409"/>
        <end position="440"/>
    </location>
</feature>
<organism evidence="2 3">
    <name type="scientific">Decorospora gaudefroyi</name>
    <dbReference type="NCBI Taxonomy" id="184978"/>
    <lineage>
        <taxon>Eukaryota</taxon>
        <taxon>Fungi</taxon>
        <taxon>Dikarya</taxon>
        <taxon>Ascomycota</taxon>
        <taxon>Pezizomycotina</taxon>
        <taxon>Dothideomycetes</taxon>
        <taxon>Pleosporomycetidae</taxon>
        <taxon>Pleosporales</taxon>
        <taxon>Pleosporineae</taxon>
        <taxon>Pleosporaceae</taxon>
        <taxon>Decorospora</taxon>
    </lineage>
</organism>
<feature type="compositionally biased region" description="Polar residues" evidence="1">
    <location>
        <begin position="664"/>
        <end position="673"/>
    </location>
</feature>
<feature type="compositionally biased region" description="Polar residues" evidence="1">
    <location>
        <begin position="423"/>
        <end position="438"/>
    </location>
</feature>
<evidence type="ECO:0000313" key="2">
    <source>
        <dbReference type="EMBL" id="KAF1837177.1"/>
    </source>
</evidence>
<feature type="compositionally biased region" description="Basic and acidic residues" evidence="1">
    <location>
        <begin position="644"/>
        <end position="653"/>
    </location>
</feature>
<reference evidence="2" key="1">
    <citation type="submission" date="2020-01" db="EMBL/GenBank/DDBJ databases">
        <authorList>
            <consortium name="DOE Joint Genome Institute"/>
            <person name="Haridas S."/>
            <person name="Albert R."/>
            <person name="Binder M."/>
            <person name="Bloem J."/>
            <person name="Labutti K."/>
            <person name="Salamov A."/>
            <person name="Andreopoulos B."/>
            <person name="Baker S.E."/>
            <person name="Barry K."/>
            <person name="Bills G."/>
            <person name="Bluhm B.H."/>
            <person name="Cannon C."/>
            <person name="Castanera R."/>
            <person name="Culley D.E."/>
            <person name="Daum C."/>
            <person name="Ezra D."/>
            <person name="Gonzalez J.B."/>
            <person name="Henrissat B."/>
            <person name="Kuo A."/>
            <person name="Liang C."/>
            <person name="Lipzen A."/>
            <person name="Lutzoni F."/>
            <person name="Magnuson J."/>
            <person name="Mondo S."/>
            <person name="Nolan M."/>
            <person name="Ohm R."/>
            <person name="Pangilinan J."/>
            <person name="Park H.-J."/>
            <person name="Ramirez L."/>
            <person name="Alfaro M."/>
            <person name="Sun H."/>
            <person name="Tritt A."/>
            <person name="Yoshinaga Y."/>
            <person name="Zwiers L.-H."/>
            <person name="Turgeon B.G."/>
            <person name="Goodwin S.B."/>
            <person name="Spatafora J.W."/>
            <person name="Crous P.W."/>
            <person name="Grigoriev I.V."/>
        </authorList>
    </citation>
    <scope>NUCLEOTIDE SEQUENCE</scope>
    <source>
        <strain evidence="2">P77</strain>
    </source>
</reference>
<feature type="compositionally biased region" description="Polar residues" evidence="1">
    <location>
        <begin position="227"/>
        <end position="236"/>
    </location>
</feature>
<keyword evidence="3" id="KW-1185">Reference proteome</keyword>
<evidence type="ECO:0000256" key="1">
    <source>
        <dbReference type="SAM" id="MobiDB-lite"/>
    </source>
</evidence>
<accession>A0A6A5KMP2</accession>
<dbReference type="EMBL" id="ML975265">
    <property type="protein sequence ID" value="KAF1837177.1"/>
    <property type="molecule type" value="Genomic_DNA"/>
</dbReference>
<feature type="compositionally biased region" description="Basic residues" evidence="1">
    <location>
        <begin position="579"/>
        <end position="593"/>
    </location>
</feature>
<feature type="region of interest" description="Disordered" evidence="1">
    <location>
        <begin position="1"/>
        <end position="42"/>
    </location>
</feature>
<feature type="compositionally biased region" description="Polar residues" evidence="1">
    <location>
        <begin position="596"/>
        <end position="617"/>
    </location>
</feature>
<feature type="region of interest" description="Disordered" evidence="1">
    <location>
        <begin position="217"/>
        <end position="236"/>
    </location>
</feature>
<gene>
    <name evidence="2" type="ORF">BDW02DRAFT_566421</name>
</gene>
<dbReference type="OrthoDB" id="3795043at2759"/>
<feature type="region of interest" description="Disordered" evidence="1">
    <location>
        <begin position="577"/>
        <end position="673"/>
    </location>
</feature>
<proteinExistence type="predicted"/>
<evidence type="ECO:0000313" key="3">
    <source>
        <dbReference type="Proteomes" id="UP000800040"/>
    </source>
</evidence>
<feature type="compositionally biased region" description="Polar residues" evidence="1">
    <location>
        <begin position="18"/>
        <end position="42"/>
    </location>
</feature>
<feature type="compositionally biased region" description="Polar residues" evidence="1">
    <location>
        <begin position="139"/>
        <end position="177"/>
    </location>
</feature>